<dbReference type="PANTHER" id="PTHR46142">
    <property type="match status" value="1"/>
</dbReference>
<feature type="domain" description="VOC" evidence="1">
    <location>
        <begin position="15"/>
        <end position="137"/>
    </location>
</feature>
<dbReference type="PANTHER" id="PTHR46142:SF3">
    <property type="entry name" value="F18B13.24 PROTEIN"/>
    <property type="match status" value="1"/>
</dbReference>
<gene>
    <name evidence="2" type="ORF">HPP92_008448</name>
</gene>
<dbReference type="Gene3D" id="3.10.180.10">
    <property type="entry name" value="2,3-Dihydroxybiphenyl 1,2-Dioxygenase, domain 1"/>
    <property type="match status" value="1"/>
</dbReference>
<comment type="caution">
    <text evidence="2">The sequence shown here is derived from an EMBL/GenBank/DDBJ whole genome shotgun (WGS) entry which is preliminary data.</text>
</comment>
<dbReference type="SUPFAM" id="SSF54593">
    <property type="entry name" value="Glyoxalase/Bleomycin resistance protein/Dihydroxybiphenyl dioxygenase"/>
    <property type="match status" value="1"/>
</dbReference>
<dbReference type="InterPro" id="IPR037523">
    <property type="entry name" value="VOC_core"/>
</dbReference>
<dbReference type="Pfam" id="PF00903">
    <property type="entry name" value="Glyoxalase"/>
    <property type="match status" value="1"/>
</dbReference>
<organism evidence="2 3">
    <name type="scientific">Vanilla planifolia</name>
    <name type="common">Vanilla</name>
    <dbReference type="NCBI Taxonomy" id="51239"/>
    <lineage>
        <taxon>Eukaryota</taxon>
        <taxon>Viridiplantae</taxon>
        <taxon>Streptophyta</taxon>
        <taxon>Embryophyta</taxon>
        <taxon>Tracheophyta</taxon>
        <taxon>Spermatophyta</taxon>
        <taxon>Magnoliopsida</taxon>
        <taxon>Liliopsida</taxon>
        <taxon>Asparagales</taxon>
        <taxon>Orchidaceae</taxon>
        <taxon>Vanilloideae</taxon>
        <taxon>Vanilleae</taxon>
        <taxon>Vanilla</taxon>
    </lineage>
</organism>
<dbReference type="Proteomes" id="UP000639772">
    <property type="component" value="Unassembled WGS sequence"/>
</dbReference>
<dbReference type="InterPro" id="IPR029068">
    <property type="entry name" value="Glyas_Bleomycin-R_OHBP_Dase"/>
</dbReference>
<evidence type="ECO:0000259" key="1">
    <source>
        <dbReference type="PROSITE" id="PS51819"/>
    </source>
</evidence>
<reference evidence="2 3" key="1">
    <citation type="journal article" date="2020" name="Nat. Food">
        <title>A phased Vanilla planifolia genome enables genetic improvement of flavour and production.</title>
        <authorList>
            <person name="Hasing T."/>
            <person name="Tang H."/>
            <person name="Brym M."/>
            <person name="Khazi F."/>
            <person name="Huang T."/>
            <person name="Chambers A.H."/>
        </authorList>
    </citation>
    <scope>NUCLEOTIDE SEQUENCE [LARGE SCALE GENOMIC DNA]</scope>
    <source>
        <tissue evidence="2">Leaf</tissue>
    </source>
</reference>
<dbReference type="EMBL" id="JADCNM010000004">
    <property type="protein sequence ID" value="KAG0486353.1"/>
    <property type="molecule type" value="Genomic_DNA"/>
</dbReference>
<sequence length="147" mass="16785">MGAPIRASGPLPLKSLNHISRLCRCLHTSLHFYQNILGFHRIKRPESIDIAGVWLFNYGYGIHLLQLENHESVSGKTAINPEDNHISFLCESMGVVEKRLKEMGVNYVRRRVEECGINVEQVFFHDPDGFMINVCSFGLPTRSEMEQ</sequence>
<dbReference type="OrthoDB" id="16820at2759"/>
<evidence type="ECO:0000313" key="3">
    <source>
        <dbReference type="Proteomes" id="UP000639772"/>
    </source>
</evidence>
<name>A0A835V6D9_VANPL</name>
<evidence type="ECO:0000313" key="2">
    <source>
        <dbReference type="EMBL" id="KAG0486353.1"/>
    </source>
</evidence>
<dbReference type="PROSITE" id="PS51819">
    <property type="entry name" value="VOC"/>
    <property type="match status" value="1"/>
</dbReference>
<protein>
    <recommendedName>
        <fullName evidence="1">VOC domain-containing protein</fullName>
    </recommendedName>
</protein>
<dbReference type="AlphaFoldDB" id="A0A835V6D9"/>
<accession>A0A835V6D9</accession>
<proteinExistence type="predicted"/>
<dbReference type="InterPro" id="IPR004360">
    <property type="entry name" value="Glyas_Fos-R_dOase_dom"/>
</dbReference>